<dbReference type="EMBL" id="KN121904">
    <property type="protein sequence ID" value="KFO34857.1"/>
    <property type="molecule type" value="Genomic_DNA"/>
</dbReference>
<dbReference type="AlphaFoldDB" id="A0A091DUU2"/>
<protein>
    <submittedName>
        <fullName evidence="1">Uncharacterized protein</fullName>
    </submittedName>
</protein>
<evidence type="ECO:0000313" key="2">
    <source>
        <dbReference type="Proteomes" id="UP000028990"/>
    </source>
</evidence>
<gene>
    <name evidence="1" type="ORF">H920_03735</name>
</gene>
<evidence type="ECO:0000313" key="1">
    <source>
        <dbReference type="EMBL" id="KFO34857.1"/>
    </source>
</evidence>
<organism evidence="1 2">
    <name type="scientific">Fukomys damarensis</name>
    <name type="common">Damaraland mole rat</name>
    <name type="synonym">Cryptomys damarensis</name>
    <dbReference type="NCBI Taxonomy" id="885580"/>
    <lineage>
        <taxon>Eukaryota</taxon>
        <taxon>Metazoa</taxon>
        <taxon>Chordata</taxon>
        <taxon>Craniata</taxon>
        <taxon>Vertebrata</taxon>
        <taxon>Euteleostomi</taxon>
        <taxon>Mammalia</taxon>
        <taxon>Eutheria</taxon>
        <taxon>Euarchontoglires</taxon>
        <taxon>Glires</taxon>
        <taxon>Rodentia</taxon>
        <taxon>Hystricomorpha</taxon>
        <taxon>Bathyergidae</taxon>
        <taxon>Fukomys</taxon>
    </lineage>
</organism>
<keyword evidence="2" id="KW-1185">Reference proteome</keyword>
<reference evidence="1 2" key="1">
    <citation type="submission" date="2013-11" db="EMBL/GenBank/DDBJ databases">
        <title>The Damaraland mole rat (Fukomys damarensis) genome and evolution of African mole rats.</title>
        <authorList>
            <person name="Gladyshev V.N."/>
            <person name="Fang X."/>
        </authorList>
    </citation>
    <scope>NUCLEOTIDE SEQUENCE [LARGE SCALE GENOMIC DNA]</scope>
    <source>
        <tissue evidence="1">Liver</tissue>
    </source>
</reference>
<sequence length="94" mass="10056">MGGDVVGRVEADVFTVQLHPQGSNGEGWKLYSSPLQGDEEGRVGLEQVAEDARFRGLHWSPEVMLKGKSRAPLMRTAAILSGSEDPSSSDGENS</sequence>
<proteinExistence type="predicted"/>
<name>A0A091DUU2_FUKDA</name>
<dbReference type="Proteomes" id="UP000028990">
    <property type="component" value="Unassembled WGS sequence"/>
</dbReference>
<accession>A0A091DUU2</accession>